<feature type="transmembrane region" description="Helical" evidence="6">
    <location>
        <begin position="324"/>
        <end position="348"/>
    </location>
</feature>
<feature type="transmembrane region" description="Helical" evidence="6">
    <location>
        <begin position="368"/>
        <end position="391"/>
    </location>
</feature>
<feature type="transmembrane region" description="Helical" evidence="6">
    <location>
        <begin position="105"/>
        <end position="122"/>
    </location>
</feature>
<dbReference type="PANTHER" id="PTHR23502:SF30">
    <property type="entry name" value="TRANSPORTER, PUTATIVE (AFU_ORTHOLOGUE AFUA_8G04702)-RELATED"/>
    <property type="match status" value="1"/>
</dbReference>
<dbReference type="OrthoDB" id="5215911at2759"/>
<dbReference type="InterPro" id="IPR011701">
    <property type="entry name" value="MFS"/>
</dbReference>
<evidence type="ECO:0000256" key="1">
    <source>
        <dbReference type="ARBA" id="ARBA00004141"/>
    </source>
</evidence>
<dbReference type="GO" id="GO:0005886">
    <property type="term" value="C:plasma membrane"/>
    <property type="evidence" value="ECO:0007669"/>
    <property type="project" value="TreeGrafter"/>
</dbReference>
<sequence length="553" mass="61325">MVASAHTVGAPDFVPGTVHLVDLDGTVHAAHAKGKQNDVVLVPTPSTNPDDPLCWSPRRKTLFVFCLCTYILVVGIPTAAIYSILVPISVDSGLSISTLVEGTGYMFLVLGWGCLIMQPLAMHYGKRPIYLISTLGTVGMMIWAPYCLTTGQWIANKCLQGFFGAIIESLCEISVADVFFTHERGTYVGLYALFLAGSNFFAPIISGFINDGQGWKWVLHWCAIFNGVGFIILFFFMEETNFRRAPTTSVEPDAGIETESPSINEKEPVDSEKTASARPQRVAEEGVTYEPSGNKMSYWQKLAIFRPDVFQRRANFKGMILRPLIFFSFPIISFSGFMYGSIVCYFNILNGTASVILSSPPYNFSASMVGLSYLSCLIGVFIGAYFSGPLGDKFILWKARRNNGVMEPEHRLWLYMSLFILIPGGFFIWGIGAAHQVHWFGPVFAMGMLAAAITIGCQLPISYCIDSYKDMSGDAIVTVILIRNTMSFAVSYGVTPWMTNMGYQNAFILAAFVAMAQICLFFVFIKYGKRLRKASIPRYWKYVNQLQAEGLVH</sequence>
<evidence type="ECO:0000256" key="5">
    <source>
        <dbReference type="SAM" id="MobiDB-lite"/>
    </source>
</evidence>
<evidence type="ECO:0000313" key="7">
    <source>
        <dbReference type="EMBL" id="RVX67516.1"/>
    </source>
</evidence>
<feature type="transmembrane region" description="Helical" evidence="6">
    <location>
        <begin position="443"/>
        <end position="463"/>
    </location>
</feature>
<evidence type="ECO:0000313" key="8">
    <source>
        <dbReference type="Proteomes" id="UP000288859"/>
    </source>
</evidence>
<proteinExistence type="predicted"/>
<gene>
    <name evidence="7" type="ORF">B0A52_08869</name>
</gene>
<feature type="transmembrane region" description="Helical" evidence="6">
    <location>
        <begin position="161"/>
        <end position="180"/>
    </location>
</feature>
<dbReference type="VEuPathDB" id="FungiDB:PV10_03720"/>
<evidence type="ECO:0000256" key="6">
    <source>
        <dbReference type="SAM" id="Phobius"/>
    </source>
</evidence>
<evidence type="ECO:0000256" key="4">
    <source>
        <dbReference type="ARBA" id="ARBA00023136"/>
    </source>
</evidence>
<name>A0A438MWL2_EXOME</name>
<feature type="transmembrane region" description="Helical" evidence="6">
    <location>
        <begin position="129"/>
        <end position="155"/>
    </location>
</feature>
<comment type="caution">
    <text evidence="7">The sequence shown here is derived from an EMBL/GenBank/DDBJ whole genome shotgun (WGS) entry which is preliminary data.</text>
</comment>
<dbReference type="Pfam" id="PF07690">
    <property type="entry name" value="MFS_1"/>
    <property type="match status" value="1"/>
</dbReference>
<keyword evidence="3 6" id="KW-1133">Transmembrane helix</keyword>
<dbReference type="GO" id="GO:0022857">
    <property type="term" value="F:transmembrane transporter activity"/>
    <property type="evidence" value="ECO:0007669"/>
    <property type="project" value="InterPro"/>
</dbReference>
<dbReference type="InterPro" id="IPR036259">
    <property type="entry name" value="MFS_trans_sf"/>
</dbReference>
<comment type="subcellular location">
    <subcellularLocation>
        <location evidence="1">Membrane</location>
        <topology evidence="1">Multi-pass membrane protein</topology>
    </subcellularLocation>
</comment>
<dbReference type="SUPFAM" id="SSF103473">
    <property type="entry name" value="MFS general substrate transporter"/>
    <property type="match status" value="1"/>
</dbReference>
<feature type="transmembrane region" description="Helical" evidence="6">
    <location>
        <begin position="62"/>
        <end position="85"/>
    </location>
</feature>
<feature type="transmembrane region" description="Helical" evidence="6">
    <location>
        <begin position="412"/>
        <end position="431"/>
    </location>
</feature>
<accession>A0A438MWL2</accession>
<feature type="transmembrane region" description="Helical" evidence="6">
    <location>
        <begin position="187"/>
        <end position="209"/>
    </location>
</feature>
<protein>
    <recommendedName>
        <fullName evidence="9">Major facilitator superfamily (MFS) profile domain-containing protein</fullName>
    </recommendedName>
</protein>
<reference evidence="7 8" key="1">
    <citation type="submission" date="2017-03" db="EMBL/GenBank/DDBJ databases">
        <title>Genomes of endolithic fungi from Antarctica.</title>
        <authorList>
            <person name="Coleine C."/>
            <person name="Masonjones S."/>
            <person name="Stajich J.E."/>
        </authorList>
    </citation>
    <scope>NUCLEOTIDE SEQUENCE [LARGE SCALE GENOMIC DNA]</scope>
    <source>
        <strain evidence="7 8">CCFEE 6314</strain>
    </source>
</reference>
<feature type="compositionally biased region" description="Basic and acidic residues" evidence="5">
    <location>
        <begin position="264"/>
        <end position="275"/>
    </location>
</feature>
<dbReference type="AlphaFoldDB" id="A0A438MWL2"/>
<keyword evidence="4 6" id="KW-0472">Membrane</keyword>
<dbReference type="Proteomes" id="UP000288859">
    <property type="component" value="Unassembled WGS sequence"/>
</dbReference>
<feature type="transmembrane region" description="Helical" evidence="6">
    <location>
        <begin position="506"/>
        <end position="525"/>
    </location>
</feature>
<dbReference type="PANTHER" id="PTHR23502">
    <property type="entry name" value="MAJOR FACILITATOR SUPERFAMILY"/>
    <property type="match status" value="1"/>
</dbReference>
<dbReference type="EMBL" id="NAJM01000047">
    <property type="protein sequence ID" value="RVX67516.1"/>
    <property type="molecule type" value="Genomic_DNA"/>
</dbReference>
<keyword evidence="2 6" id="KW-0812">Transmembrane</keyword>
<feature type="transmembrane region" description="Helical" evidence="6">
    <location>
        <begin position="215"/>
        <end position="236"/>
    </location>
</feature>
<feature type="region of interest" description="Disordered" evidence="5">
    <location>
        <begin position="248"/>
        <end position="285"/>
    </location>
</feature>
<feature type="transmembrane region" description="Helical" evidence="6">
    <location>
        <begin position="475"/>
        <end position="494"/>
    </location>
</feature>
<evidence type="ECO:0000256" key="2">
    <source>
        <dbReference type="ARBA" id="ARBA00022692"/>
    </source>
</evidence>
<evidence type="ECO:0008006" key="9">
    <source>
        <dbReference type="Google" id="ProtNLM"/>
    </source>
</evidence>
<evidence type="ECO:0000256" key="3">
    <source>
        <dbReference type="ARBA" id="ARBA00022989"/>
    </source>
</evidence>
<organism evidence="7 8">
    <name type="scientific">Exophiala mesophila</name>
    <name type="common">Black yeast-like fungus</name>
    <dbReference type="NCBI Taxonomy" id="212818"/>
    <lineage>
        <taxon>Eukaryota</taxon>
        <taxon>Fungi</taxon>
        <taxon>Dikarya</taxon>
        <taxon>Ascomycota</taxon>
        <taxon>Pezizomycotina</taxon>
        <taxon>Eurotiomycetes</taxon>
        <taxon>Chaetothyriomycetidae</taxon>
        <taxon>Chaetothyriales</taxon>
        <taxon>Herpotrichiellaceae</taxon>
        <taxon>Exophiala</taxon>
    </lineage>
</organism>
<dbReference type="Gene3D" id="1.20.1250.20">
    <property type="entry name" value="MFS general substrate transporter like domains"/>
    <property type="match status" value="1"/>
</dbReference>